<name>A0A9D1DZN1_9BACT</name>
<dbReference type="Proteomes" id="UP000886744">
    <property type="component" value="Unassembled WGS sequence"/>
</dbReference>
<evidence type="ECO:0000313" key="1">
    <source>
        <dbReference type="EMBL" id="HIR61985.1"/>
    </source>
</evidence>
<comment type="caution">
    <text evidence="1">The sequence shown here is derived from an EMBL/GenBank/DDBJ whole genome shotgun (WGS) entry which is preliminary data.</text>
</comment>
<reference evidence="1" key="2">
    <citation type="journal article" date="2021" name="PeerJ">
        <title>Extensive microbial diversity within the chicken gut microbiome revealed by metagenomics and culture.</title>
        <authorList>
            <person name="Gilroy R."/>
            <person name="Ravi A."/>
            <person name="Getino M."/>
            <person name="Pursley I."/>
            <person name="Horton D.L."/>
            <person name="Alikhan N.F."/>
            <person name="Baker D."/>
            <person name="Gharbi K."/>
            <person name="Hall N."/>
            <person name="Watson M."/>
            <person name="Adriaenssens E.M."/>
            <person name="Foster-Nyarko E."/>
            <person name="Jarju S."/>
            <person name="Secka A."/>
            <person name="Antonio M."/>
            <person name="Oren A."/>
            <person name="Chaudhuri R.R."/>
            <person name="La Ragione R."/>
            <person name="Hildebrand F."/>
            <person name="Pallen M.J."/>
        </authorList>
    </citation>
    <scope>NUCLEOTIDE SEQUENCE</scope>
    <source>
        <strain evidence="1">ChiHjej13B12-12457</strain>
    </source>
</reference>
<proteinExistence type="predicted"/>
<reference evidence="1" key="1">
    <citation type="submission" date="2020-10" db="EMBL/GenBank/DDBJ databases">
        <authorList>
            <person name="Gilroy R."/>
        </authorList>
    </citation>
    <scope>NUCLEOTIDE SEQUENCE</scope>
    <source>
        <strain evidence="1">ChiHjej13B12-12457</strain>
    </source>
</reference>
<sequence length="96" mass="10584">MQRIGEKLLGEVLTEYIKEAGIGERMRGLDICGLWPEAVGARAAAATRSLNFADGVLYCRMSSSTVRNMLFYNLEGVRGELNRLAGGNYVRKIVLC</sequence>
<accession>A0A9D1DZN1</accession>
<dbReference type="Pfam" id="PF05258">
    <property type="entry name" value="DciA"/>
    <property type="match status" value="1"/>
</dbReference>
<gene>
    <name evidence="1" type="ORF">IAC94_00470</name>
</gene>
<dbReference type="AlphaFoldDB" id="A0A9D1DZN1"/>
<dbReference type="EMBL" id="DVHI01000010">
    <property type="protein sequence ID" value="HIR61985.1"/>
    <property type="molecule type" value="Genomic_DNA"/>
</dbReference>
<organism evidence="1 2">
    <name type="scientific">Candidatus Coprenecus avistercoris</name>
    <dbReference type="NCBI Taxonomy" id="2840730"/>
    <lineage>
        <taxon>Bacteria</taxon>
        <taxon>Pseudomonadati</taxon>
        <taxon>Bacteroidota</taxon>
        <taxon>Bacteroidia</taxon>
        <taxon>Bacteroidales</taxon>
        <taxon>Rikenellaceae</taxon>
        <taxon>Rikenellaceae incertae sedis</taxon>
        <taxon>Candidatus Coprenecus</taxon>
    </lineage>
</organism>
<evidence type="ECO:0000313" key="2">
    <source>
        <dbReference type="Proteomes" id="UP000886744"/>
    </source>
</evidence>
<dbReference type="InterPro" id="IPR007922">
    <property type="entry name" value="DciA-like"/>
</dbReference>
<protein>
    <submittedName>
        <fullName evidence="1">DUF721 domain-containing protein</fullName>
    </submittedName>
</protein>